<evidence type="ECO:0000313" key="1">
    <source>
        <dbReference type="EMBL" id="JAH09594.1"/>
    </source>
</evidence>
<organism evidence="1">
    <name type="scientific">Anguilla anguilla</name>
    <name type="common">European freshwater eel</name>
    <name type="synonym">Muraena anguilla</name>
    <dbReference type="NCBI Taxonomy" id="7936"/>
    <lineage>
        <taxon>Eukaryota</taxon>
        <taxon>Metazoa</taxon>
        <taxon>Chordata</taxon>
        <taxon>Craniata</taxon>
        <taxon>Vertebrata</taxon>
        <taxon>Euteleostomi</taxon>
        <taxon>Actinopterygii</taxon>
        <taxon>Neopterygii</taxon>
        <taxon>Teleostei</taxon>
        <taxon>Anguilliformes</taxon>
        <taxon>Anguillidae</taxon>
        <taxon>Anguilla</taxon>
    </lineage>
</organism>
<protein>
    <submittedName>
        <fullName evidence="1">Uncharacterized protein</fullName>
    </submittedName>
</protein>
<dbReference type="AlphaFoldDB" id="A0A0E9PYM1"/>
<proteinExistence type="predicted"/>
<name>A0A0E9PYM1_ANGAN</name>
<reference evidence="1" key="2">
    <citation type="journal article" date="2015" name="Fish Shellfish Immunol.">
        <title>Early steps in the European eel (Anguilla anguilla)-Vibrio vulnificus interaction in the gills: Role of the RtxA13 toxin.</title>
        <authorList>
            <person name="Callol A."/>
            <person name="Pajuelo D."/>
            <person name="Ebbesson L."/>
            <person name="Teles M."/>
            <person name="MacKenzie S."/>
            <person name="Amaro C."/>
        </authorList>
    </citation>
    <scope>NUCLEOTIDE SEQUENCE</scope>
</reference>
<sequence>MSMLLFPLGRYQLISTSPLEILLVVSPHFMFL</sequence>
<dbReference type="EMBL" id="GBXM01098983">
    <property type="protein sequence ID" value="JAH09594.1"/>
    <property type="molecule type" value="Transcribed_RNA"/>
</dbReference>
<reference evidence="1" key="1">
    <citation type="submission" date="2014-11" db="EMBL/GenBank/DDBJ databases">
        <authorList>
            <person name="Amaro Gonzalez C."/>
        </authorList>
    </citation>
    <scope>NUCLEOTIDE SEQUENCE</scope>
</reference>
<accession>A0A0E9PYM1</accession>